<keyword evidence="1" id="KW-0732">Signal</keyword>
<name>A0A1M4UNK0_9FLAO</name>
<sequence>MKNLLAITLSIFSLIAFAQVGINNSMPKATLDITAKTTNGSKPEGLIVPRLSGDQIQAGDAQYSSDQKGLIIYATSATASPAGKTANITAEGYYFFDGSIWQKIINTASGDATATAKGIVQLAGDLSGTASSPAIAGNAVTSAKILDGTVANADLATGSGGIYKDSGSLSGNTTVTQGANTLAFTSTATNGFSVDGTTFSVDAANDRIGIGTASPNTTLTVNGIISSGLQTISISGTVVNRSVVSATTNFVLPSAVTNAGAIIYTRNINTSGSITVTTVAGLMFNGGSSGSTSSYNMNSNDQTKTILWISDGVNWTAITSNF</sequence>
<keyword evidence="3" id="KW-1185">Reference proteome</keyword>
<evidence type="ECO:0000313" key="3">
    <source>
        <dbReference type="Proteomes" id="UP000184236"/>
    </source>
</evidence>
<dbReference type="AlphaFoldDB" id="A0A1M4UNK0"/>
<protein>
    <submittedName>
        <fullName evidence="2">Uncharacterized protein</fullName>
    </submittedName>
</protein>
<dbReference type="STRING" id="1302685.SAMN05444408_102215"/>
<dbReference type="OrthoDB" id="1260074at2"/>
<dbReference type="InterPro" id="IPR045571">
    <property type="entry name" value="DUF5907"/>
</dbReference>
<evidence type="ECO:0000313" key="2">
    <source>
        <dbReference type="EMBL" id="SHE58235.1"/>
    </source>
</evidence>
<feature type="chain" id="PRO_5012928628" evidence="1">
    <location>
        <begin position="19"/>
        <end position="322"/>
    </location>
</feature>
<dbReference type="Proteomes" id="UP000184236">
    <property type="component" value="Unassembled WGS sequence"/>
</dbReference>
<dbReference type="RefSeq" id="WP_143149856.1">
    <property type="nucleotide sequence ID" value="NZ_FQVO01000002.1"/>
</dbReference>
<gene>
    <name evidence="2" type="ORF">SAMN05444408_102215</name>
</gene>
<reference evidence="3" key="1">
    <citation type="submission" date="2016-11" db="EMBL/GenBank/DDBJ databases">
        <authorList>
            <person name="Varghese N."/>
            <person name="Submissions S."/>
        </authorList>
    </citation>
    <scope>NUCLEOTIDE SEQUENCE [LARGE SCALE GENOMIC DNA]</scope>
    <source>
        <strain evidence="3">DSM 26898</strain>
    </source>
</reference>
<dbReference type="Pfam" id="PF19264">
    <property type="entry name" value="DUF5907"/>
    <property type="match status" value="1"/>
</dbReference>
<accession>A0A1M4UNK0</accession>
<feature type="signal peptide" evidence="1">
    <location>
        <begin position="1"/>
        <end position="18"/>
    </location>
</feature>
<organism evidence="2 3">
    <name type="scientific">Chryseobacterium takakiae</name>
    <dbReference type="NCBI Taxonomy" id="1302685"/>
    <lineage>
        <taxon>Bacteria</taxon>
        <taxon>Pseudomonadati</taxon>
        <taxon>Bacteroidota</taxon>
        <taxon>Flavobacteriia</taxon>
        <taxon>Flavobacteriales</taxon>
        <taxon>Weeksellaceae</taxon>
        <taxon>Chryseobacterium group</taxon>
        <taxon>Chryseobacterium</taxon>
    </lineage>
</organism>
<dbReference type="EMBL" id="FQVO01000002">
    <property type="protein sequence ID" value="SHE58235.1"/>
    <property type="molecule type" value="Genomic_DNA"/>
</dbReference>
<proteinExistence type="predicted"/>
<evidence type="ECO:0000256" key="1">
    <source>
        <dbReference type="SAM" id="SignalP"/>
    </source>
</evidence>